<accession>W9WUW0</accession>
<dbReference type="Proteomes" id="UP000019471">
    <property type="component" value="Unassembled WGS sequence"/>
</dbReference>
<dbReference type="HOGENOM" id="CLU_1864923_0_0_1"/>
<name>W9WUW0_9EURO</name>
<sequence length="137" mass="15001">MDDRRKTTAKARDEIAEVAAISYSTTYAKNNAATKTWTVWTKIKDGVEPAQPSRKRLYDNIDLAPTEAVDTRADKADKPNQGQNELDLLRSAAWNPDDGEISANSDPILRALRPAIGGTFTRCRASVLLVSPAQRGS</sequence>
<proteinExistence type="predicted"/>
<evidence type="ECO:0000313" key="2">
    <source>
        <dbReference type="Proteomes" id="UP000019471"/>
    </source>
</evidence>
<dbReference type="AlphaFoldDB" id="W9WUW0"/>
<dbReference type="GeneID" id="19192904"/>
<keyword evidence="2" id="KW-1185">Reference proteome</keyword>
<dbReference type="RefSeq" id="XP_007746977.1">
    <property type="nucleotide sequence ID" value="XM_007748787.1"/>
</dbReference>
<protein>
    <submittedName>
        <fullName evidence="1">Uncharacterized protein</fullName>
    </submittedName>
</protein>
<gene>
    <name evidence="1" type="ORF">A1O5_08203</name>
</gene>
<reference evidence="1 2" key="1">
    <citation type="submission" date="2013-03" db="EMBL/GenBank/DDBJ databases">
        <title>The Genome Sequence of Cladophialophora psammophila CBS 110553.</title>
        <authorList>
            <consortium name="The Broad Institute Genomics Platform"/>
            <person name="Cuomo C."/>
            <person name="de Hoog S."/>
            <person name="Gorbushina A."/>
            <person name="Walker B."/>
            <person name="Young S.K."/>
            <person name="Zeng Q."/>
            <person name="Gargeya S."/>
            <person name="Fitzgerald M."/>
            <person name="Haas B."/>
            <person name="Abouelleil A."/>
            <person name="Allen A.W."/>
            <person name="Alvarado L."/>
            <person name="Arachchi H.M."/>
            <person name="Berlin A.M."/>
            <person name="Chapman S.B."/>
            <person name="Gainer-Dewar J."/>
            <person name="Goldberg J."/>
            <person name="Griggs A."/>
            <person name="Gujja S."/>
            <person name="Hansen M."/>
            <person name="Howarth C."/>
            <person name="Imamovic A."/>
            <person name="Ireland A."/>
            <person name="Larimer J."/>
            <person name="McCowan C."/>
            <person name="Murphy C."/>
            <person name="Pearson M."/>
            <person name="Poon T.W."/>
            <person name="Priest M."/>
            <person name="Roberts A."/>
            <person name="Saif S."/>
            <person name="Shea T."/>
            <person name="Sisk P."/>
            <person name="Sykes S."/>
            <person name="Wortman J."/>
            <person name="Nusbaum C."/>
            <person name="Birren B."/>
        </authorList>
    </citation>
    <scope>NUCLEOTIDE SEQUENCE [LARGE SCALE GENOMIC DNA]</scope>
    <source>
        <strain evidence="1 2">CBS 110553</strain>
    </source>
</reference>
<dbReference type="EMBL" id="AMGX01000013">
    <property type="protein sequence ID" value="EXJ68411.1"/>
    <property type="molecule type" value="Genomic_DNA"/>
</dbReference>
<comment type="caution">
    <text evidence="1">The sequence shown here is derived from an EMBL/GenBank/DDBJ whole genome shotgun (WGS) entry which is preliminary data.</text>
</comment>
<evidence type="ECO:0000313" key="1">
    <source>
        <dbReference type="EMBL" id="EXJ68411.1"/>
    </source>
</evidence>
<organism evidence="1 2">
    <name type="scientific">Cladophialophora psammophila CBS 110553</name>
    <dbReference type="NCBI Taxonomy" id="1182543"/>
    <lineage>
        <taxon>Eukaryota</taxon>
        <taxon>Fungi</taxon>
        <taxon>Dikarya</taxon>
        <taxon>Ascomycota</taxon>
        <taxon>Pezizomycotina</taxon>
        <taxon>Eurotiomycetes</taxon>
        <taxon>Chaetothyriomycetidae</taxon>
        <taxon>Chaetothyriales</taxon>
        <taxon>Herpotrichiellaceae</taxon>
        <taxon>Cladophialophora</taxon>
    </lineage>
</organism>